<keyword evidence="3" id="KW-0813">Transport</keyword>
<evidence type="ECO:0000256" key="8">
    <source>
        <dbReference type="ARBA" id="ARBA00033369"/>
    </source>
</evidence>
<dbReference type="NCBIfam" id="TIGR01145">
    <property type="entry name" value="ATP_synt_delta"/>
    <property type="match status" value="1"/>
</dbReference>
<protein>
    <recommendedName>
        <fullName evidence="10">ATP synthase peripheral stalk subunit OSCP, mitochondrial</fullName>
    </recommendedName>
    <alternativeName>
        <fullName evidence="11">ATP synthase subunit O</fullName>
    </alternativeName>
    <alternativeName>
        <fullName evidence="8">Oligomycin sensitivity conferral protein</fullName>
    </alternativeName>
</protein>
<proteinExistence type="inferred from homology"/>
<dbReference type="GO" id="GO:0016020">
    <property type="term" value="C:membrane"/>
    <property type="evidence" value="ECO:0007669"/>
    <property type="project" value="UniProtKB-SubCell"/>
</dbReference>
<evidence type="ECO:0000256" key="6">
    <source>
        <dbReference type="ARBA" id="ARBA00023136"/>
    </source>
</evidence>
<reference evidence="12" key="1">
    <citation type="submission" date="2022-11" db="UniProtKB">
        <authorList>
            <consortium name="EnsemblMetazoa"/>
        </authorList>
    </citation>
    <scope>IDENTIFICATION</scope>
</reference>
<dbReference type="GeneID" id="119745963"/>
<comment type="subunit">
    <text evidence="9">Component of the ATP synthase complex composed at least of ATP5F1A/subunit alpha, ATP5F1B/subunit beta, ATP5MC1/subunit c (homooctomer), MT-ATP6/subunit a, MT-ATP8/subunit 8, ATP5ME/subunit e, ATP5MF/subunit f, ATP5MG/subunit g, ATP5MK/subunit k, ATP5MJ/subunit j, ATP5F1C/subunit gamma, ATP5F1D/subunit delta, ATP5F1E/subunit epsilon, ATP5PF/subunit F6, ATP5PB/subunit b, ATP5PD/subunit d, ATP5PO/subunit OSCP. ATP synthase complex consists of a soluble F(1) head domain (subunits alpha(3) and beta(3)) - the catalytic core - and a membrane F(0) domain - the membrane proton channel (subunits c, a, 8, e, f, g, k and j). These two domains are linked by a central stalk (subunits gamma, delta, and epsilon) rotating inside the F1 region and a stationary peripheral stalk (subunits F6, b, d, and OSCP).</text>
</comment>
<evidence type="ECO:0000256" key="1">
    <source>
        <dbReference type="ARBA" id="ARBA00004370"/>
    </source>
</evidence>
<name>A0A914BSM6_PATMI</name>
<dbReference type="EnsemblMetazoa" id="XM_038222683.1">
    <property type="protein sequence ID" value="XP_038078611.1"/>
    <property type="gene ID" value="LOC119745963"/>
</dbReference>
<dbReference type="Proteomes" id="UP000887568">
    <property type="component" value="Unplaced"/>
</dbReference>
<dbReference type="SUPFAM" id="SSF47928">
    <property type="entry name" value="N-terminal domain of the delta subunit of the F1F0-ATP synthase"/>
    <property type="match status" value="1"/>
</dbReference>
<keyword evidence="7" id="KW-0066">ATP synthesis</keyword>
<evidence type="ECO:0000256" key="5">
    <source>
        <dbReference type="ARBA" id="ARBA00023065"/>
    </source>
</evidence>
<comment type="similarity">
    <text evidence="2">Belongs to the ATPase delta chain family.</text>
</comment>
<evidence type="ECO:0000256" key="4">
    <source>
        <dbReference type="ARBA" id="ARBA00022781"/>
    </source>
</evidence>
<dbReference type="OMA" id="MVDNIQD"/>
<keyword evidence="5" id="KW-0406">Ion transport</keyword>
<dbReference type="OrthoDB" id="1262810at2759"/>
<evidence type="ECO:0000313" key="12">
    <source>
        <dbReference type="EnsemblMetazoa" id="XP_038078611.1"/>
    </source>
</evidence>
<evidence type="ECO:0000256" key="2">
    <source>
        <dbReference type="ARBA" id="ARBA00007046"/>
    </source>
</evidence>
<dbReference type="Pfam" id="PF00213">
    <property type="entry name" value="OSCP"/>
    <property type="match status" value="1"/>
</dbReference>
<dbReference type="RefSeq" id="XP_038078611.1">
    <property type="nucleotide sequence ID" value="XM_038222683.1"/>
</dbReference>
<evidence type="ECO:0000256" key="7">
    <source>
        <dbReference type="ARBA" id="ARBA00023310"/>
    </source>
</evidence>
<dbReference type="InterPro" id="IPR026015">
    <property type="entry name" value="ATP_synth_OSCP/delta_N_sf"/>
</dbReference>
<dbReference type="InterPro" id="IPR000711">
    <property type="entry name" value="ATPase_OSCP/dsu"/>
</dbReference>
<dbReference type="PANTHER" id="PTHR11910">
    <property type="entry name" value="ATP SYNTHASE DELTA CHAIN"/>
    <property type="match status" value="1"/>
</dbReference>
<dbReference type="GO" id="GO:0046933">
    <property type="term" value="F:proton-transporting ATP synthase activity, rotational mechanism"/>
    <property type="evidence" value="ECO:0007669"/>
    <property type="project" value="InterPro"/>
</dbReference>
<dbReference type="PRINTS" id="PR00125">
    <property type="entry name" value="ATPASEDELTA"/>
</dbReference>
<dbReference type="AlphaFoldDB" id="A0A914BSM6"/>
<evidence type="ECO:0000256" key="9">
    <source>
        <dbReference type="ARBA" id="ARBA00064647"/>
    </source>
</evidence>
<keyword evidence="13" id="KW-1185">Reference proteome</keyword>
<keyword evidence="6" id="KW-0472">Membrane</keyword>
<dbReference type="PROSITE" id="PS00389">
    <property type="entry name" value="ATPASE_DELTA"/>
    <property type="match status" value="1"/>
</dbReference>
<evidence type="ECO:0000256" key="11">
    <source>
        <dbReference type="ARBA" id="ARBA00078525"/>
    </source>
</evidence>
<dbReference type="Gene3D" id="1.10.520.20">
    <property type="entry name" value="N-terminal domain of the delta subunit of the F1F0-ATP synthase"/>
    <property type="match status" value="1"/>
</dbReference>
<evidence type="ECO:0000256" key="3">
    <source>
        <dbReference type="ARBA" id="ARBA00022448"/>
    </source>
</evidence>
<evidence type="ECO:0000256" key="10">
    <source>
        <dbReference type="ARBA" id="ARBA00073432"/>
    </source>
</evidence>
<sequence>MSFCRFSLLARQFSTSSTAAQLVKPPIQVFGLGGRYAHALYSAASKEKKLDVIDKELKSVEETLQKNVKLADFISNPVINRLNKISVLNDFLKSQKMSPTTINFMTVLADNNRLGKMKEVFNAWARIMSSHRGEVVCTITTAKPLDASQLKEVQSALKGFVKKTETLQMNMQVDSSVMGGMVVEIGDKYVDMSTATQVKTMTNLIKEAI</sequence>
<evidence type="ECO:0000313" key="13">
    <source>
        <dbReference type="Proteomes" id="UP000887568"/>
    </source>
</evidence>
<accession>A0A914BSM6</accession>
<comment type="subcellular location">
    <subcellularLocation>
        <location evidence="1">Membrane</location>
    </subcellularLocation>
</comment>
<keyword evidence="4" id="KW-0375">Hydrogen ion transport</keyword>
<dbReference type="HAMAP" id="MF_01416">
    <property type="entry name" value="ATP_synth_delta_bact"/>
    <property type="match status" value="1"/>
</dbReference>
<dbReference type="InterPro" id="IPR020781">
    <property type="entry name" value="ATPase_OSCP/d_CS"/>
</dbReference>
<organism evidence="12 13">
    <name type="scientific">Patiria miniata</name>
    <name type="common">Bat star</name>
    <name type="synonym">Asterina miniata</name>
    <dbReference type="NCBI Taxonomy" id="46514"/>
    <lineage>
        <taxon>Eukaryota</taxon>
        <taxon>Metazoa</taxon>
        <taxon>Echinodermata</taxon>
        <taxon>Eleutherozoa</taxon>
        <taxon>Asterozoa</taxon>
        <taxon>Asteroidea</taxon>
        <taxon>Valvatacea</taxon>
        <taxon>Valvatida</taxon>
        <taxon>Asterinidae</taxon>
        <taxon>Patiria</taxon>
    </lineage>
</organism>